<name>A0A848FX90_9RHOO</name>
<keyword evidence="3" id="KW-1185">Reference proteome</keyword>
<dbReference type="AlphaFoldDB" id="A0A848FX90"/>
<dbReference type="Proteomes" id="UP000580043">
    <property type="component" value="Unassembled WGS sequence"/>
</dbReference>
<proteinExistence type="predicted"/>
<evidence type="ECO:0000256" key="1">
    <source>
        <dbReference type="SAM" id="SignalP"/>
    </source>
</evidence>
<dbReference type="InterPro" id="IPR010239">
    <property type="entry name" value="CHP02001"/>
</dbReference>
<feature type="signal peptide" evidence="1">
    <location>
        <begin position="1"/>
        <end position="25"/>
    </location>
</feature>
<keyword evidence="1" id="KW-0732">Signal</keyword>
<organism evidence="2 3">
    <name type="scientific">Zoogloea dura</name>
    <dbReference type="NCBI Taxonomy" id="2728840"/>
    <lineage>
        <taxon>Bacteria</taxon>
        <taxon>Pseudomonadati</taxon>
        <taxon>Pseudomonadota</taxon>
        <taxon>Betaproteobacteria</taxon>
        <taxon>Rhodocyclales</taxon>
        <taxon>Zoogloeaceae</taxon>
        <taxon>Zoogloea</taxon>
    </lineage>
</organism>
<reference evidence="2 3" key="1">
    <citation type="submission" date="2020-04" db="EMBL/GenBank/DDBJ databases">
        <title>Zoogloea sp. G-4-1-14 isolated from soil.</title>
        <authorList>
            <person name="Dahal R.H."/>
        </authorList>
    </citation>
    <scope>NUCLEOTIDE SEQUENCE [LARGE SCALE GENOMIC DNA]</scope>
    <source>
        <strain evidence="2 3">G-4-1-14</strain>
    </source>
</reference>
<dbReference type="Pfam" id="PF09694">
    <property type="entry name" value="Gcw_chp"/>
    <property type="match status" value="1"/>
</dbReference>
<protein>
    <submittedName>
        <fullName evidence="2">Uncharacterized protein</fullName>
    </submittedName>
</protein>
<sequence>MFYTHTLVVVACGLAATLSGGAAQAASEASEALQSPEAVTPAPLVANLGLFSSYRFRGLDQSFGRPAIQGGFDYTHPSGLYAGNWNSNVSSGAGYPEGSLEMDFYAGYRHQLGDVGLDVGALYYAYPGSRLDHAYAGVNRRHPGGTSSGNVDNGEVYVAATWNAITLKYSHAVTDYFAMPGTRGTGYLDLSASRDLGDGYSLGLHVGRLLMRDFAYLNADGSTYDGRYTDWRIGITRDMSGWILGVAYVGTTAQGRCANGEFYCFSSSMASDGTGNGSRSRDAGRGTAVLSLSRSF</sequence>
<comment type="caution">
    <text evidence="2">The sequence shown here is derived from an EMBL/GenBank/DDBJ whole genome shotgun (WGS) entry which is preliminary data.</text>
</comment>
<evidence type="ECO:0000313" key="2">
    <source>
        <dbReference type="EMBL" id="NML24478.1"/>
    </source>
</evidence>
<dbReference type="EMBL" id="JABBGA010000001">
    <property type="protein sequence ID" value="NML24478.1"/>
    <property type="molecule type" value="Genomic_DNA"/>
</dbReference>
<gene>
    <name evidence="2" type="ORF">HHL15_01880</name>
</gene>
<evidence type="ECO:0000313" key="3">
    <source>
        <dbReference type="Proteomes" id="UP000580043"/>
    </source>
</evidence>
<dbReference type="RefSeq" id="WP_169144103.1">
    <property type="nucleotide sequence ID" value="NZ_JABBGA010000001.1"/>
</dbReference>
<dbReference type="NCBIfam" id="TIGR02001">
    <property type="entry name" value="gcw_chp"/>
    <property type="match status" value="1"/>
</dbReference>
<accession>A0A848FX90</accession>
<feature type="chain" id="PRO_5032336916" evidence="1">
    <location>
        <begin position="26"/>
        <end position="296"/>
    </location>
</feature>